<keyword evidence="4" id="KW-1185">Reference proteome</keyword>
<accession>A0A194XMG6</accession>
<feature type="domain" description="MJ1316 RNA cyclic group end recognition" evidence="2">
    <location>
        <begin position="140"/>
        <end position="215"/>
    </location>
</feature>
<protein>
    <recommendedName>
        <fullName evidence="2">MJ1316 RNA cyclic group end recognition domain-containing protein</fullName>
    </recommendedName>
</protein>
<evidence type="ECO:0000313" key="4">
    <source>
        <dbReference type="Proteomes" id="UP000070700"/>
    </source>
</evidence>
<dbReference type="OrthoDB" id="10263155at2759"/>
<evidence type="ECO:0000259" key="2">
    <source>
        <dbReference type="Pfam" id="PF04457"/>
    </source>
</evidence>
<feature type="compositionally biased region" description="Basic residues" evidence="1">
    <location>
        <begin position="286"/>
        <end position="299"/>
    </location>
</feature>
<dbReference type="AlphaFoldDB" id="A0A194XMG6"/>
<proteinExistence type="predicted"/>
<dbReference type="InParanoid" id="A0A194XMG6"/>
<gene>
    <name evidence="3" type="ORF">LY89DRAFT_420808</name>
</gene>
<feature type="region of interest" description="Disordered" evidence="1">
    <location>
        <begin position="102"/>
        <end position="122"/>
    </location>
</feature>
<dbReference type="RefSeq" id="XP_018075317.1">
    <property type="nucleotide sequence ID" value="XM_018207405.1"/>
</dbReference>
<dbReference type="STRING" id="149040.A0A194XMG6"/>
<feature type="compositionally biased region" description="Polar residues" evidence="1">
    <location>
        <begin position="109"/>
        <end position="120"/>
    </location>
</feature>
<dbReference type="KEGG" id="psco:LY89DRAFT_420808"/>
<dbReference type="InterPro" id="IPR040459">
    <property type="entry name" value="MJ1316"/>
</dbReference>
<feature type="region of interest" description="Disordered" evidence="1">
    <location>
        <begin position="233"/>
        <end position="338"/>
    </location>
</feature>
<evidence type="ECO:0000256" key="1">
    <source>
        <dbReference type="SAM" id="MobiDB-lite"/>
    </source>
</evidence>
<feature type="compositionally biased region" description="Basic and acidic residues" evidence="1">
    <location>
        <begin position="268"/>
        <end position="285"/>
    </location>
</feature>
<sequence length="338" mass="39127">MGKDNVHLWHYRLTSVDLYSTAMSTTSDDTYEGYYIIGFKAVGTWRRPLVDDITLKWQAQMHTKIMEKQSDGCHRSVTTRVMTEQEMDDIVLRKCPRTWPYNAVEPPDNSGQEADTSVSHSARKAQAVLQNKNHDESASLRPAEDVINRLKYDRANFKVDEWAIGYVDRHMQAMQEKPVRDWATDVTDEAFIPQHRIEYFKVYPKDSPPVIMWEKASKKDLIFTGREGKVNKEVETEADDEMLTKRERKQKAKEENESKQQEWSQEAENGKKEPEAKENVDEERKQKRKGSQKGKKHGKALPQIVTNASVGQPTKQDEQNLTSPKRGKKKRDKENNGT</sequence>
<dbReference type="Pfam" id="PF04457">
    <property type="entry name" value="MJ1316"/>
    <property type="match status" value="1"/>
</dbReference>
<dbReference type="EMBL" id="KQ947408">
    <property type="protein sequence ID" value="KUJ20962.1"/>
    <property type="molecule type" value="Genomic_DNA"/>
</dbReference>
<name>A0A194XMG6_MOLSC</name>
<organism evidence="3 4">
    <name type="scientific">Mollisia scopiformis</name>
    <name type="common">Conifer needle endophyte fungus</name>
    <name type="synonym">Phialocephala scopiformis</name>
    <dbReference type="NCBI Taxonomy" id="149040"/>
    <lineage>
        <taxon>Eukaryota</taxon>
        <taxon>Fungi</taxon>
        <taxon>Dikarya</taxon>
        <taxon>Ascomycota</taxon>
        <taxon>Pezizomycotina</taxon>
        <taxon>Leotiomycetes</taxon>
        <taxon>Helotiales</taxon>
        <taxon>Mollisiaceae</taxon>
        <taxon>Mollisia</taxon>
    </lineage>
</organism>
<dbReference type="GeneID" id="28817131"/>
<dbReference type="Proteomes" id="UP000070700">
    <property type="component" value="Unassembled WGS sequence"/>
</dbReference>
<feature type="compositionally biased region" description="Polar residues" evidence="1">
    <location>
        <begin position="304"/>
        <end position="323"/>
    </location>
</feature>
<reference evidence="3 4" key="1">
    <citation type="submission" date="2015-10" db="EMBL/GenBank/DDBJ databases">
        <title>Full genome of DAOMC 229536 Phialocephala scopiformis, a fungal endophyte of spruce producing the potent anti-insectan compound rugulosin.</title>
        <authorList>
            <consortium name="DOE Joint Genome Institute"/>
            <person name="Walker A.K."/>
            <person name="Frasz S.L."/>
            <person name="Seifert K.A."/>
            <person name="Miller J.D."/>
            <person name="Mondo S.J."/>
            <person name="Labutti K."/>
            <person name="Lipzen A."/>
            <person name="Dockter R."/>
            <person name="Kennedy M."/>
            <person name="Grigoriev I.V."/>
            <person name="Spatafora J.W."/>
        </authorList>
    </citation>
    <scope>NUCLEOTIDE SEQUENCE [LARGE SCALE GENOMIC DNA]</scope>
    <source>
        <strain evidence="3 4">CBS 120377</strain>
    </source>
</reference>
<evidence type="ECO:0000313" key="3">
    <source>
        <dbReference type="EMBL" id="KUJ20962.1"/>
    </source>
</evidence>